<evidence type="ECO:0000313" key="2">
    <source>
        <dbReference type="EMBL" id="EKX64362.1"/>
    </source>
</evidence>
<comment type="caution">
    <text evidence="2">The sequence shown here is derived from an EMBL/GenBank/DDBJ whole genome shotgun (WGS) entry which is preliminary data.</text>
</comment>
<dbReference type="PATRIC" id="fig|698759.3.peg.4980"/>
<dbReference type="AlphaFoldDB" id="L1KUR6"/>
<reference evidence="2 3" key="1">
    <citation type="submission" date="2012-11" db="EMBL/GenBank/DDBJ databases">
        <authorList>
            <person name="Huguet-Tapia J.C."/>
            <person name="Durkin A.S."/>
            <person name="Pettis G.S."/>
            <person name="Badger J.H."/>
        </authorList>
    </citation>
    <scope>NUCLEOTIDE SEQUENCE [LARGE SCALE GENOMIC DNA]</scope>
    <source>
        <strain evidence="2 3">91-03</strain>
    </source>
</reference>
<feature type="compositionally biased region" description="Low complexity" evidence="1">
    <location>
        <begin position="40"/>
        <end position="55"/>
    </location>
</feature>
<evidence type="ECO:0000256" key="1">
    <source>
        <dbReference type="SAM" id="MobiDB-lite"/>
    </source>
</evidence>
<dbReference type="Proteomes" id="UP000010411">
    <property type="component" value="Unassembled WGS sequence"/>
</dbReference>
<evidence type="ECO:0000313" key="3">
    <source>
        <dbReference type="Proteomes" id="UP000010411"/>
    </source>
</evidence>
<feature type="region of interest" description="Disordered" evidence="1">
    <location>
        <begin position="1"/>
        <end position="66"/>
    </location>
</feature>
<proteinExistence type="predicted"/>
<keyword evidence="3" id="KW-1185">Reference proteome</keyword>
<sequence>MARAFVGAVRRPPKAQGRPGSFRGAGLYRFAAPPRGRDQPPLTRTRRTTPTPELPGTQRPRFRTPH</sequence>
<name>L1KUR6_9ACTN</name>
<protein>
    <submittedName>
        <fullName evidence="2">Uncharacterized protein</fullName>
    </submittedName>
</protein>
<accession>L1KUR6</accession>
<organism evidence="2 3">
    <name type="scientific">Streptomyces ipomoeae 91-03</name>
    <dbReference type="NCBI Taxonomy" id="698759"/>
    <lineage>
        <taxon>Bacteria</taxon>
        <taxon>Bacillati</taxon>
        <taxon>Actinomycetota</taxon>
        <taxon>Actinomycetes</taxon>
        <taxon>Kitasatosporales</taxon>
        <taxon>Streptomycetaceae</taxon>
        <taxon>Streptomyces</taxon>
    </lineage>
</organism>
<gene>
    <name evidence="2" type="ORF">STRIP9103_03593</name>
</gene>
<dbReference type="EMBL" id="AEJC01000376">
    <property type="protein sequence ID" value="EKX64362.1"/>
    <property type="molecule type" value="Genomic_DNA"/>
</dbReference>